<dbReference type="InterPro" id="IPR013845">
    <property type="entry name" value="Ribosomal_eS4_central_region"/>
</dbReference>
<keyword evidence="3 6" id="KW-0694">RNA-binding</keyword>
<evidence type="ECO:0000256" key="6">
    <source>
        <dbReference type="PIRNR" id="PIRNR002116"/>
    </source>
</evidence>
<dbReference type="AlphaFoldDB" id="A0A6A7FWV0"/>
<evidence type="ECO:0000256" key="1">
    <source>
        <dbReference type="ARBA" id="ARBA00007500"/>
    </source>
</evidence>
<evidence type="ECO:0000256" key="4">
    <source>
        <dbReference type="ARBA" id="ARBA00022980"/>
    </source>
</evidence>
<dbReference type="InterPro" id="IPR013843">
    <property type="entry name" value="Ribosomal_eS4_N"/>
</dbReference>
<dbReference type="Pfam" id="PF00467">
    <property type="entry name" value="KOW"/>
    <property type="match status" value="1"/>
</dbReference>
<dbReference type="Pfam" id="PF00900">
    <property type="entry name" value="Ribosomal_S4e"/>
    <property type="match status" value="2"/>
</dbReference>
<dbReference type="PROSITE" id="PS00528">
    <property type="entry name" value="RIBOSOMAL_S4E"/>
    <property type="match status" value="1"/>
</dbReference>
<reference evidence="9" key="1">
    <citation type="submission" date="2017-11" db="EMBL/GenBank/DDBJ databases">
        <title>The sensing device of the deep-sea amphipod.</title>
        <authorList>
            <person name="Kobayashi H."/>
            <person name="Nagahama T."/>
            <person name="Arai W."/>
            <person name="Sasagawa Y."/>
            <person name="Umeda M."/>
            <person name="Hayashi T."/>
            <person name="Nikaido I."/>
            <person name="Watanabe H."/>
            <person name="Oguri K."/>
            <person name="Kitazato H."/>
            <person name="Fujioka K."/>
            <person name="Kido Y."/>
            <person name="Takami H."/>
        </authorList>
    </citation>
    <scope>NUCLEOTIDE SEQUENCE</scope>
    <source>
        <tissue evidence="9">Whole body</tissue>
    </source>
</reference>
<dbReference type="Gene3D" id="2.30.30.30">
    <property type="match status" value="1"/>
</dbReference>
<evidence type="ECO:0000256" key="5">
    <source>
        <dbReference type="ARBA" id="ARBA00023274"/>
    </source>
</evidence>
<evidence type="ECO:0000259" key="8">
    <source>
        <dbReference type="SMART" id="SM00739"/>
    </source>
</evidence>
<feature type="domain" description="RNA-binding S4" evidence="7">
    <location>
        <begin position="43"/>
        <end position="106"/>
    </location>
</feature>
<dbReference type="FunFam" id="2.40.50.740:FF:000001">
    <property type="entry name" value="40S ribosomal protein S4"/>
    <property type="match status" value="1"/>
</dbReference>
<dbReference type="InterPro" id="IPR000876">
    <property type="entry name" value="Ribosomal_eS4"/>
</dbReference>
<dbReference type="Pfam" id="PF16121">
    <property type="entry name" value="40S_S4_C"/>
    <property type="match status" value="1"/>
</dbReference>
<comment type="similarity">
    <text evidence="1 6">Belongs to the eukaryotic ribosomal protein eS4 family.</text>
</comment>
<dbReference type="GO" id="GO:0003735">
    <property type="term" value="F:structural constituent of ribosome"/>
    <property type="evidence" value="ECO:0007669"/>
    <property type="project" value="UniProtKB-UniRule"/>
</dbReference>
<protein>
    <recommendedName>
        <fullName evidence="6">40S ribosomal protein S4</fullName>
    </recommendedName>
</protein>
<dbReference type="FunFam" id="3.10.290.10:FF:000002">
    <property type="entry name" value="40S ribosomal protein S4"/>
    <property type="match status" value="1"/>
</dbReference>
<keyword evidence="2 6" id="KW-0699">rRNA-binding</keyword>
<dbReference type="FunFam" id="2.30.30.30:FF:000005">
    <property type="entry name" value="40S ribosomal protein S4"/>
    <property type="match status" value="1"/>
</dbReference>
<dbReference type="Pfam" id="PF08071">
    <property type="entry name" value="RS4NT"/>
    <property type="match status" value="1"/>
</dbReference>
<evidence type="ECO:0000313" key="9">
    <source>
        <dbReference type="EMBL" id="LAC22495.1"/>
    </source>
</evidence>
<dbReference type="GO" id="GO:0006412">
    <property type="term" value="P:translation"/>
    <property type="evidence" value="ECO:0007669"/>
    <property type="project" value="InterPro"/>
</dbReference>
<dbReference type="SMART" id="SM00739">
    <property type="entry name" value="KOW"/>
    <property type="match status" value="1"/>
</dbReference>
<dbReference type="HAMAP" id="MF_00485">
    <property type="entry name" value="Ribosomal_eS4"/>
    <property type="match status" value="1"/>
</dbReference>
<dbReference type="InterPro" id="IPR018199">
    <property type="entry name" value="Ribosomal_eS4_N_CS"/>
</dbReference>
<dbReference type="InterPro" id="IPR038237">
    <property type="entry name" value="Ribosomal_eS4_central_sf"/>
</dbReference>
<keyword evidence="4 6" id="KW-0689">Ribosomal protein</keyword>
<dbReference type="InterPro" id="IPR032277">
    <property type="entry name" value="Ribosomal_eS4_C"/>
</dbReference>
<dbReference type="SMART" id="SM00363">
    <property type="entry name" value="S4"/>
    <property type="match status" value="1"/>
</dbReference>
<dbReference type="GO" id="GO:0022627">
    <property type="term" value="C:cytosolic small ribosomal subunit"/>
    <property type="evidence" value="ECO:0007669"/>
    <property type="project" value="TreeGrafter"/>
</dbReference>
<organism evidence="9">
    <name type="scientific">Hirondellea gigas</name>
    <dbReference type="NCBI Taxonomy" id="1518452"/>
    <lineage>
        <taxon>Eukaryota</taxon>
        <taxon>Metazoa</taxon>
        <taxon>Ecdysozoa</taxon>
        <taxon>Arthropoda</taxon>
        <taxon>Crustacea</taxon>
        <taxon>Multicrustacea</taxon>
        <taxon>Malacostraca</taxon>
        <taxon>Eumalacostraca</taxon>
        <taxon>Peracarida</taxon>
        <taxon>Amphipoda</taxon>
        <taxon>Amphilochidea</taxon>
        <taxon>Lysianassida</taxon>
        <taxon>Lysianassidira</taxon>
        <taxon>Lysianassoidea</taxon>
        <taxon>Lysianassidae</taxon>
        <taxon>Hirondellea</taxon>
    </lineage>
</organism>
<keyword evidence="5 6" id="KW-0687">Ribonucleoprotein</keyword>
<accession>A0A6A7FWV0</accession>
<dbReference type="CDD" id="cd06087">
    <property type="entry name" value="KOW_RPS4"/>
    <property type="match status" value="1"/>
</dbReference>
<dbReference type="InterPro" id="IPR002942">
    <property type="entry name" value="S4_RNA-bd"/>
</dbReference>
<dbReference type="Gene3D" id="3.10.290.10">
    <property type="entry name" value="RNA-binding S4 domain"/>
    <property type="match status" value="1"/>
</dbReference>
<dbReference type="InterPro" id="IPR014722">
    <property type="entry name" value="Rib_uL2_dom2"/>
</dbReference>
<proteinExistence type="evidence at transcript level"/>
<name>A0A6A7FWV0_9CRUS</name>
<dbReference type="PROSITE" id="PS50889">
    <property type="entry name" value="S4"/>
    <property type="match status" value="1"/>
</dbReference>
<dbReference type="InterPro" id="IPR036986">
    <property type="entry name" value="S4_RNA-bd_sf"/>
</dbReference>
<dbReference type="Gene3D" id="2.40.50.740">
    <property type="match status" value="1"/>
</dbReference>
<dbReference type="PIRSF" id="PIRSF002116">
    <property type="entry name" value="Ribosomal_S4"/>
    <property type="match status" value="1"/>
</dbReference>
<dbReference type="InterPro" id="IPR005824">
    <property type="entry name" value="KOW"/>
</dbReference>
<feature type="domain" description="KOW" evidence="8">
    <location>
        <begin position="188"/>
        <end position="215"/>
    </location>
</feature>
<dbReference type="CDD" id="cd00165">
    <property type="entry name" value="S4"/>
    <property type="match status" value="1"/>
</dbReference>
<sequence length="277" mass="31659">MARGPKKHLKRLNAPRHWMLDKLSGIWAPRPSTGPHKLRECIPLLIVLRNRLKYGLTRRECMMIVKDRQIKIDHKVRTDVTYPAGFMDVITIDKTDEYFRLLYDVKGRFVLHRITKDNAQFKLCRVKRFAKGKPSAIGRNPLQHKQAGAVPYIVTHDGRTIRYPDPHIRVNDTVKLNLETGKIEAYAKFTIGNIAMVTGGHNLGRVGVILHRDKHPGSFDIIHLQDKKGQTFATRIANVFIIGESQTEWVSLPKGKGVRLTIAEEKAKRIEKGQLTI</sequence>
<evidence type="ECO:0000259" key="7">
    <source>
        <dbReference type="SMART" id="SM00363"/>
    </source>
</evidence>
<evidence type="ECO:0000256" key="2">
    <source>
        <dbReference type="ARBA" id="ARBA00022730"/>
    </source>
</evidence>
<dbReference type="GO" id="GO:0019843">
    <property type="term" value="F:rRNA binding"/>
    <property type="evidence" value="ECO:0007669"/>
    <property type="project" value="UniProtKB-UniRule"/>
</dbReference>
<dbReference type="Pfam" id="PF01479">
    <property type="entry name" value="S4"/>
    <property type="match status" value="1"/>
</dbReference>
<dbReference type="PANTHER" id="PTHR11581">
    <property type="entry name" value="30S/40S RIBOSOMAL PROTEIN S4"/>
    <property type="match status" value="1"/>
</dbReference>
<dbReference type="InterPro" id="IPR041982">
    <property type="entry name" value="Ribosomal_eS4_KOW"/>
</dbReference>
<dbReference type="EMBL" id="IACT01003246">
    <property type="protein sequence ID" value="LAC22495.1"/>
    <property type="molecule type" value="mRNA"/>
</dbReference>
<evidence type="ECO:0000256" key="3">
    <source>
        <dbReference type="ARBA" id="ARBA00022884"/>
    </source>
</evidence>
<dbReference type="PANTHER" id="PTHR11581:SF0">
    <property type="entry name" value="SMALL RIBOSOMAL SUBUNIT PROTEIN ES4"/>
    <property type="match status" value="1"/>
</dbReference>